<dbReference type="PANTHER" id="PTHR11216:SF174">
    <property type="entry name" value="GH06923P"/>
    <property type="match status" value="1"/>
</dbReference>
<dbReference type="InterPro" id="IPR002048">
    <property type="entry name" value="EF_hand_dom"/>
</dbReference>
<evidence type="ECO:0008006" key="6">
    <source>
        <dbReference type="Google" id="ProtNLM"/>
    </source>
</evidence>
<accession>A0A813FUC2</accession>
<feature type="region of interest" description="Disordered" evidence="1">
    <location>
        <begin position="1"/>
        <end position="34"/>
    </location>
</feature>
<protein>
    <recommendedName>
        <fullName evidence="6">Calmodulin</fullName>
    </recommendedName>
</protein>
<evidence type="ECO:0000259" key="2">
    <source>
        <dbReference type="PROSITE" id="PS50031"/>
    </source>
</evidence>
<feature type="non-terminal residue" evidence="4">
    <location>
        <position position="247"/>
    </location>
</feature>
<dbReference type="SUPFAM" id="SSF47473">
    <property type="entry name" value="EF-hand"/>
    <property type="match status" value="1"/>
</dbReference>
<sequence>MGGSPGYGTVSPGYGSPGPGYGTPSQGYATPPPPGPQMMCATQYLGAPAHGGVHFTPQEMEYYQQLWATADADGRGTLDGVSGANFLLVSGLPQDILRAIWEVADSNAQGFLTMERFFVALRLVAWAQAGVAPSPERVQAEPPMLPDLPGINRRRAPSETSQLAGSGSRAQSVGHGSNHSEMQPVIFGGEEQLRQASAAARRASSRSHSPARRFTQDRWVPSQREKRKYASLFKRTDWDGDGFIQGH</sequence>
<feature type="region of interest" description="Disordered" evidence="1">
    <location>
        <begin position="132"/>
        <end position="232"/>
    </location>
</feature>
<dbReference type="AlphaFoldDB" id="A0A813FUC2"/>
<dbReference type="GO" id="GO:0005509">
    <property type="term" value="F:calcium ion binding"/>
    <property type="evidence" value="ECO:0007669"/>
    <property type="project" value="InterPro"/>
</dbReference>
<feature type="compositionally biased region" description="Polar residues" evidence="1">
    <location>
        <begin position="158"/>
        <end position="181"/>
    </location>
</feature>
<evidence type="ECO:0000313" key="4">
    <source>
        <dbReference type="EMBL" id="CAE8617452.1"/>
    </source>
</evidence>
<feature type="domain" description="EF-hand" evidence="3">
    <location>
        <begin position="224"/>
        <end position="247"/>
    </location>
</feature>
<evidence type="ECO:0000259" key="3">
    <source>
        <dbReference type="PROSITE" id="PS50222"/>
    </source>
</evidence>
<name>A0A813FUC2_POLGL</name>
<organism evidence="4 5">
    <name type="scientific">Polarella glacialis</name>
    <name type="common">Dinoflagellate</name>
    <dbReference type="NCBI Taxonomy" id="89957"/>
    <lineage>
        <taxon>Eukaryota</taxon>
        <taxon>Sar</taxon>
        <taxon>Alveolata</taxon>
        <taxon>Dinophyceae</taxon>
        <taxon>Suessiales</taxon>
        <taxon>Suessiaceae</taxon>
        <taxon>Polarella</taxon>
    </lineage>
</organism>
<feature type="domain" description="EH" evidence="2">
    <location>
        <begin position="59"/>
        <end position="147"/>
    </location>
</feature>
<dbReference type="GO" id="GO:0006897">
    <property type="term" value="P:endocytosis"/>
    <property type="evidence" value="ECO:0007669"/>
    <property type="project" value="TreeGrafter"/>
</dbReference>
<dbReference type="Proteomes" id="UP000654075">
    <property type="component" value="Unassembled WGS sequence"/>
</dbReference>
<evidence type="ECO:0000256" key="1">
    <source>
        <dbReference type="SAM" id="MobiDB-lite"/>
    </source>
</evidence>
<dbReference type="InterPro" id="IPR000261">
    <property type="entry name" value="EH_dom"/>
</dbReference>
<dbReference type="Gene3D" id="1.10.238.10">
    <property type="entry name" value="EF-hand"/>
    <property type="match status" value="1"/>
</dbReference>
<gene>
    <name evidence="4" type="ORF">PGLA1383_LOCUS35113</name>
</gene>
<dbReference type="GO" id="GO:0005886">
    <property type="term" value="C:plasma membrane"/>
    <property type="evidence" value="ECO:0007669"/>
    <property type="project" value="TreeGrafter"/>
</dbReference>
<dbReference type="PANTHER" id="PTHR11216">
    <property type="entry name" value="EH DOMAIN"/>
    <property type="match status" value="1"/>
</dbReference>
<dbReference type="GO" id="GO:0016197">
    <property type="term" value="P:endosomal transport"/>
    <property type="evidence" value="ECO:0007669"/>
    <property type="project" value="TreeGrafter"/>
</dbReference>
<dbReference type="PROSITE" id="PS50222">
    <property type="entry name" value="EF_HAND_2"/>
    <property type="match status" value="1"/>
</dbReference>
<proteinExistence type="predicted"/>
<dbReference type="SMART" id="SM00027">
    <property type="entry name" value="EH"/>
    <property type="match status" value="1"/>
</dbReference>
<evidence type="ECO:0000313" key="5">
    <source>
        <dbReference type="Proteomes" id="UP000654075"/>
    </source>
</evidence>
<keyword evidence="5" id="KW-1185">Reference proteome</keyword>
<comment type="caution">
    <text evidence="4">The sequence shown here is derived from an EMBL/GenBank/DDBJ whole genome shotgun (WGS) entry which is preliminary data.</text>
</comment>
<dbReference type="Pfam" id="PF12763">
    <property type="entry name" value="EH"/>
    <property type="match status" value="1"/>
</dbReference>
<dbReference type="CDD" id="cd00052">
    <property type="entry name" value="EH"/>
    <property type="match status" value="1"/>
</dbReference>
<dbReference type="PROSITE" id="PS50031">
    <property type="entry name" value="EH"/>
    <property type="match status" value="1"/>
</dbReference>
<dbReference type="InterPro" id="IPR011992">
    <property type="entry name" value="EF-hand-dom_pair"/>
</dbReference>
<dbReference type="GO" id="GO:0005737">
    <property type="term" value="C:cytoplasm"/>
    <property type="evidence" value="ECO:0007669"/>
    <property type="project" value="TreeGrafter"/>
</dbReference>
<dbReference type="OrthoDB" id="524326at2759"/>
<reference evidence="4" key="1">
    <citation type="submission" date="2021-02" db="EMBL/GenBank/DDBJ databases">
        <authorList>
            <person name="Dougan E. K."/>
            <person name="Rhodes N."/>
            <person name="Thang M."/>
            <person name="Chan C."/>
        </authorList>
    </citation>
    <scope>NUCLEOTIDE SEQUENCE</scope>
</reference>
<dbReference type="EMBL" id="CAJNNV010026158">
    <property type="protein sequence ID" value="CAE8617452.1"/>
    <property type="molecule type" value="Genomic_DNA"/>
</dbReference>